<dbReference type="RefSeq" id="XP_060443996.1">
    <property type="nucleotide sequence ID" value="XM_060595326.1"/>
</dbReference>
<protein>
    <submittedName>
        <fullName evidence="1">Uncharacterized protein</fullName>
    </submittedName>
</protein>
<evidence type="ECO:0000313" key="2">
    <source>
        <dbReference type="Proteomes" id="UP001243989"/>
    </source>
</evidence>
<dbReference type="AlphaFoldDB" id="A0AAI9ZNS5"/>
<sequence length="146" mass="17313">MALRYHWAMSVLLDYLYSVTYRAKFDRNKHLQEDKELDVYLGVWRAKNQMHWYLRRCFPEEPSTILVPITTYREDVSSFSVGICECDATELPDWRTYQINSCYIDYKLDVQFWKLPNITTIDGTTAKKMTYEVEMISSGSSMEFAV</sequence>
<name>A0AAI9ZNS5_9PEZI</name>
<dbReference type="Proteomes" id="UP001243989">
    <property type="component" value="Unassembled WGS sequence"/>
</dbReference>
<accession>A0AAI9ZNS5</accession>
<comment type="caution">
    <text evidence="1">The sequence shown here is derived from an EMBL/GenBank/DDBJ whole genome shotgun (WGS) entry which is preliminary data.</text>
</comment>
<gene>
    <name evidence="1" type="ORF">BDP81DRAFT_492243</name>
</gene>
<organism evidence="1 2">
    <name type="scientific">Colletotrichum phormii</name>
    <dbReference type="NCBI Taxonomy" id="359342"/>
    <lineage>
        <taxon>Eukaryota</taxon>
        <taxon>Fungi</taxon>
        <taxon>Dikarya</taxon>
        <taxon>Ascomycota</taxon>
        <taxon>Pezizomycotina</taxon>
        <taxon>Sordariomycetes</taxon>
        <taxon>Hypocreomycetidae</taxon>
        <taxon>Glomerellales</taxon>
        <taxon>Glomerellaceae</taxon>
        <taxon>Colletotrichum</taxon>
        <taxon>Colletotrichum acutatum species complex</taxon>
    </lineage>
</organism>
<reference evidence="1" key="1">
    <citation type="submission" date="2021-06" db="EMBL/GenBank/DDBJ databases">
        <title>Comparative genomics, transcriptomics and evolutionary studies reveal genomic signatures of adaptation to plant cell wall in hemibiotrophic fungi.</title>
        <authorList>
            <consortium name="DOE Joint Genome Institute"/>
            <person name="Baroncelli R."/>
            <person name="Diaz J.F."/>
            <person name="Benocci T."/>
            <person name="Peng M."/>
            <person name="Battaglia E."/>
            <person name="Haridas S."/>
            <person name="Andreopoulos W."/>
            <person name="Labutti K."/>
            <person name="Pangilinan J."/>
            <person name="Floch G.L."/>
            <person name="Makela M.R."/>
            <person name="Henrissat B."/>
            <person name="Grigoriev I.V."/>
            <person name="Crouch J.A."/>
            <person name="De Vries R.P."/>
            <person name="Sukno S.A."/>
            <person name="Thon M.R."/>
        </authorList>
    </citation>
    <scope>NUCLEOTIDE SEQUENCE</scope>
    <source>
        <strain evidence="1">CBS 102054</strain>
    </source>
</reference>
<dbReference type="EMBL" id="JAHMHQ010000013">
    <property type="protein sequence ID" value="KAK1635389.1"/>
    <property type="molecule type" value="Genomic_DNA"/>
</dbReference>
<proteinExistence type="predicted"/>
<dbReference type="GeneID" id="85480188"/>
<evidence type="ECO:0000313" key="1">
    <source>
        <dbReference type="EMBL" id="KAK1635389.1"/>
    </source>
</evidence>
<keyword evidence="2" id="KW-1185">Reference proteome</keyword>